<dbReference type="EMBL" id="BK032832">
    <property type="protein sequence ID" value="DAF63016.1"/>
    <property type="molecule type" value="Genomic_DNA"/>
</dbReference>
<feature type="domain" description="Tape measure protein N-terminal" evidence="4">
    <location>
        <begin position="112"/>
        <end position="301"/>
    </location>
</feature>
<protein>
    <submittedName>
        <fullName evidence="5">Tail tape measure</fullName>
    </submittedName>
</protein>
<evidence type="ECO:0000313" key="5">
    <source>
        <dbReference type="EMBL" id="DAF63016.1"/>
    </source>
</evidence>
<dbReference type="GO" id="GO:0098003">
    <property type="term" value="P:viral tail assembly"/>
    <property type="evidence" value="ECO:0007669"/>
    <property type="project" value="UniProtKB-KW"/>
</dbReference>
<keyword evidence="1" id="KW-1188">Viral release from host cell</keyword>
<keyword evidence="3" id="KW-0472">Membrane</keyword>
<dbReference type="InterPro" id="IPR013491">
    <property type="entry name" value="Tape_meas_N"/>
</dbReference>
<keyword evidence="1" id="KW-1245">Viral tail assembly</keyword>
<evidence type="ECO:0000256" key="1">
    <source>
        <dbReference type="ARBA" id="ARBA00022465"/>
    </source>
</evidence>
<evidence type="ECO:0000259" key="4">
    <source>
        <dbReference type="Pfam" id="PF20155"/>
    </source>
</evidence>
<evidence type="ECO:0000256" key="3">
    <source>
        <dbReference type="SAM" id="Phobius"/>
    </source>
</evidence>
<dbReference type="NCBIfam" id="TIGR02675">
    <property type="entry name" value="tape_meas_nterm"/>
    <property type="match status" value="1"/>
</dbReference>
<sequence>MKLRELLIGIGFKVNEQNINAVESKIGKIKKNLSEVGTASTRAADMTSKGMATVGNASERAKQKTESAFSGIESKARGANEELHKMDSTLTGLKNKFVGALAFLGVTLSLGNIIRMVDEWKVVNGQVALTTKNQQESLMVQKELYRMAIDTRQAYASTATLYASVARNSSELGKSAEDVLGFTEDVSRAMMIGGGSAASQQAALIQLGQALGSGVLRGDELNSIMEQAPRLAKAIAEGMGTTIGQLRVLGKEGKLTAIDVFDAIRKSSEKLKREMGKIPWTVNQAGVRVSNALGNLFSKLEKKTGVVSSIAKGFASIGDYIDNIDIDNFVAGFRLLVIYASAFLLVSKWSAIIRVAEILRGIILGIRNAYLAATGAQVAFQLAGAKSALLALVAMGKFLLIAAVIALIILAIQDFYTWIQGGDSIIGRHLGKWEEFVTSCKTTWDTATQSIKDFLNMRVIDILSLAIDKIGEFQDKIAKLNVRKRVGEWWDENVSDPANKFVFGVLNGAHVKGPQLSPSQQEAYLGKGLLRTSNRNFADNRTNINNVSVYAKTNATPAEIGVGVVNAITPANGYEFDLDSGFGYGFPDVEDN</sequence>
<keyword evidence="3" id="KW-0812">Transmembrane</keyword>
<reference evidence="5" key="1">
    <citation type="journal article" date="2021" name="Proc. Natl. Acad. Sci. U.S.A.">
        <title>A Catalog of Tens of Thousands of Viruses from Human Metagenomes Reveals Hidden Associations with Chronic Diseases.</title>
        <authorList>
            <person name="Tisza M.J."/>
            <person name="Buck C.B."/>
        </authorList>
    </citation>
    <scope>NUCLEOTIDE SEQUENCE</scope>
    <source>
        <strain evidence="5">Ct9dX1</strain>
    </source>
</reference>
<feature type="transmembrane region" description="Helical" evidence="3">
    <location>
        <begin position="358"/>
        <end position="382"/>
    </location>
</feature>
<keyword evidence="3" id="KW-1133">Transmembrane helix</keyword>
<evidence type="ECO:0000256" key="2">
    <source>
        <dbReference type="SAM" id="MobiDB-lite"/>
    </source>
</evidence>
<feature type="transmembrane region" description="Helical" evidence="3">
    <location>
        <begin position="329"/>
        <end position="346"/>
    </location>
</feature>
<name>A0A8S5TIQ7_9CAUD</name>
<feature type="region of interest" description="Disordered" evidence="2">
    <location>
        <begin position="47"/>
        <end position="73"/>
    </location>
</feature>
<proteinExistence type="predicted"/>
<accession>A0A8S5TIQ7</accession>
<dbReference type="Pfam" id="PF20155">
    <property type="entry name" value="TMP_3"/>
    <property type="match status" value="1"/>
</dbReference>
<feature type="transmembrane region" description="Helical" evidence="3">
    <location>
        <begin position="388"/>
        <end position="412"/>
    </location>
</feature>
<organism evidence="5">
    <name type="scientific">Myoviridae sp. ct9dX1</name>
    <dbReference type="NCBI Taxonomy" id="2827665"/>
    <lineage>
        <taxon>Viruses</taxon>
        <taxon>Duplodnaviria</taxon>
        <taxon>Heunggongvirae</taxon>
        <taxon>Uroviricota</taxon>
        <taxon>Caudoviricetes</taxon>
    </lineage>
</organism>